<gene>
    <name evidence="2" type="ORF">SAMN05216551_113132</name>
</gene>
<dbReference type="InterPro" id="IPR014001">
    <property type="entry name" value="Helicase_ATP-bd"/>
</dbReference>
<dbReference type="SMART" id="SM00487">
    <property type="entry name" value="DEXDc"/>
    <property type="match status" value="1"/>
</dbReference>
<keyword evidence="2" id="KW-0067">ATP-binding</keyword>
<sequence>MPNERFRADAALAPLKVFQRRTVDYVFDRLYGQDDPVRQFLVADEVGLGKTMVARGVIARMIEHLWDSTKRIDILYICSNQAIAAQNLNRLNVLGRRELALPTRMTLVPLQLRDQAGLDASRVNFISLTPGTTFDLRSATGVTQERALLFHLLRDLVTRPRGLHNLLQVTAGVEGWNRAVDNLTLEGVDKRIIERFRRDVQADRDLFKELERICELFPRRRDTYRAEMAQPRNSLVARLRVKLSHACVDALQPDLIIIDEFQRFRNLLHDDSDAAILARELFDYSGGDGHAARTLLLSATPYRMLTLAGDEPDEGDHYQDFLETLSFLYGREKGPEVAASLSREMRTFRGLLHALPQSHASAVETRQTIERLLRHVIARTERVASTVERDSMMIETRITVSIAPADLAQASAVSHLARTLDAPEIIEYWKSSPYLLNFMRHYSLKRLLENQIDAPSAVLRTAIQAARPTMLDHDAIDAYAPLDPANGRMRAIMDDIFGQHLEQNLWIPAAMPYYGEARAGAPLTKALIFSSWSMVPDAIAALLSYEAERRMGVGESGRHYFEQHRLRPLQFRQDHGRLVGLRALLLIYPSPALAELADPLAVFSETGAALSLEGMRSAVGDRLNPALGALKESAVSHQDAHSAEWAAPAVIDDLLGTRSRAWLETPHGMRALASEDAFHDHVTELATAVKTRDIGASSDDLSDLLVDVALGSPAVCALRALKRIAPELAWDDPRLLSAAAEVAWSFRALFNQHDAVALLRRDTDDHYWRRVLAYCAQHNLQAVLDEYAHYLVDAEGLGARPAEDRAIGVAHAMAQALAIRPSQIDVDDVQVDGESLAISKFQMRGRFAMRLADYKDEDGAVARLGGVRDAFNSPFRPFVLATTSVGQEGLDFHPYCYRVYHWNLPGNPVDLEQREGRVHRFKCHAVRLNLAERQAAVVRGHGQTPDDPWKLMFEHARSEAAVDTDLIPYWIYEGSVRVERRVPMLPFSREITRLAWLKRSLAIYRLAFGQPRQDELLEYLHTLMVDGSDITALEDLQIRLEPSNTFSADLQSNKNSV</sequence>
<name>A0A1H2PVA2_9BURK</name>
<evidence type="ECO:0000313" key="2">
    <source>
        <dbReference type="EMBL" id="SDV50814.1"/>
    </source>
</evidence>
<accession>A0A1H2PVA2</accession>
<protein>
    <submittedName>
        <fullName evidence="2">Helicase conserved C-terminal domain-containing protein</fullName>
    </submittedName>
</protein>
<reference evidence="3" key="1">
    <citation type="submission" date="2016-09" db="EMBL/GenBank/DDBJ databases">
        <authorList>
            <person name="Varghese N."/>
            <person name="Submissions S."/>
        </authorList>
    </citation>
    <scope>NUCLEOTIDE SEQUENCE [LARGE SCALE GENOMIC DNA]</scope>
    <source>
        <strain evidence="3">JS23</strain>
    </source>
</reference>
<keyword evidence="3" id="KW-1185">Reference proteome</keyword>
<dbReference type="InterPro" id="IPR001650">
    <property type="entry name" value="Helicase_C-like"/>
</dbReference>
<dbReference type="SUPFAM" id="SSF52540">
    <property type="entry name" value="P-loop containing nucleoside triphosphate hydrolases"/>
    <property type="match status" value="2"/>
</dbReference>
<dbReference type="Proteomes" id="UP000243719">
    <property type="component" value="Unassembled WGS sequence"/>
</dbReference>
<dbReference type="GO" id="GO:0004386">
    <property type="term" value="F:helicase activity"/>
    <property type="evidence" value="ECO:0007669"/>
    <property type="project" value="UniProtKB-KW"/>
</dbReference>
<evidence type="ECO:0000259" key="1">
    <source>
        <dbReference type="SMART" id="SM00487"/>
    </source>
</evidence>
<keyword evidence="2" id="KW-0347">Helicase</keyword>
<proteinExistence type="predicted"/>
<dbReference type="OrthoDB" id="9814088at2"/>
<dbReference type="EMBL" id="FNLO01000013">
    <property type="protein sequence ID" value="SDV50814.1"/>
    <property type="molecule type" value="Genomic_DNA"/>
</dbReference>
<organism evidence="2 3">
    <name type="scientific">Chitinasiproducens palmae</name>
    <dbReference type="NCBI Taxonomy" id="1770053"/>
    <lineage>
        <taxon>Bacteria</taxon>
        <taxon>Pseudomonadati</taxon>
        <taxon>Pseudomonadota</taxon>
        <taxon>Betaproteobacteria</taxon>
        <taxon>Burkholderiales</taxon>
        <taxon>Burkholderiaceae</taxon>
        <taxon>Chitinasiproducens</taxon>
    </lineage>
</organism>
<evidence type="ECO:0000313" key="3">
    <source>
        <dbReference type="Proteomes" id="UP000243719"/>
    </source>
</evidence>
<keyword evidence="2" id="KW-0547">Nucleotide-binding</keyword>
<dbReference type="Gene3D" id="3.40.50.300">
    <property type="entry name" value="P-loop containing nucleotide triphosphate hydrolases"/>
    <property type="match status" value="2"/>
</dbReference>
<dbReference type="InterPro" id="IPR027417">
    <property type="entry name" value="P-loop_NTPase"/>
</dbReference>
<dbReference type="RefSeq" id="WP_091912203.1">
    <property type="nucleotide sequence ID" value="NZ_FNLO01000013.1"/>
</dbReference>
<dbReference type="AlphaFoldDB" id="A0A1H2PVA2"/>
<dbReference type="Pfam" id="PF00271">
    <property type="entry name" value="Helicase_C"/>
    <property type="match status" value="1"/>
</dbReference>
<dbReference type="STRING" id="1770053.SAMN05216551_113132"/>
<keyword evidence="2" id="KW-0378">Hydrolase</keyword>
<feature type="domain" description="Helicase ATP-binding" evidence="1">
    <location>
        <begin position="11"/>
        <end position="328"/>
    </location>
</feature>